<dbReference type="EMBL" id="AP015029">
    <property type="protein sequence ID" value="BAW21399.1"/>
    <property type="molecule type" value="Genomic_DNA"/>
</dbReference>
<proteinExistence type="predicted"/>
<protein>
    <submittedName>
        <fullName evidence="2">Uncharacterized protein</fullName>
    </submittedName>
</protein>
<sequence>MNALWPLRECRAVSHQQWDCWRDPSWNGWISKEMVSEVKQTIEHDDSEGHFEWHSEKLGHQGDRREIHGAHQEALEEVW</sequence>
<accession>A0A1L7N7F4</accession>
<gene>
    <name evidence="2" type="ORF">KF715C_ch8260</name>
</gene>
<evidence type="ECO:0000313" key="2">
    <source>
        <dbReference type="EMBL" id="BAW21399.1"/>
    </source>
</evidence>
<dbReference type="AlphaFoldDB" id="A0A1L7N7F4"/>
<organism evidence="2 3">
    <name type="scientific">Pseudomonas putida</name>
    <name type="common">Arthrobacter siderocapsulatus</name>
    <dbReference type="NCBI Taxonomy" id="303"/>
    <lineage>
        <taxon>Bacteria</taxon>
        <taxon>Pseudomonadati</taxon>
        <taxon>Pseudomonadota</taxon>
        <taxon>Gammaproteobacteria</taxon>
        <taxon>Pseudomonadales</taxon>
        <taxon>Pseudomonadaceae</taxon>
        <taxon>Pseudomonas</taxon>
    </lineage>
</organism>
<feature type="region of interest" description="Disordered" evidence="1">
    <location>
        <begin position="56"/>
        <end position="79"/>
    </location>
</feature>
<evidence type="ECO:0000256" key="1">
    <source>
        <dbReference type="SAM" id="MobiDB-lite"/>
    </source>
</evidence>
<name>A0A1L7N7F4_PSEPU</name>
<evidence type="ECO:0000313" key="3">
    <source>
        <dbReference type="Proteomes" id="UP000218731"/>
    </source>
</evidence>
<dbReference type="Proteomes" id="UP000218731">
    <property type="component" value="Chromosome 1"/>
</dbReference>
<reference evidence="2 3" key="1">
    <citation type="submission" date="2015-11" db="EMBL/GenBank/DDBJ databases">
        <title>Complete genome sequencing of a biphenyl-degrading bacterium, Pseudomonas putida KF715 (=NBRC110667).</title>
        <authorList>
            <person name="Suenaga H."/>
            <person name="Fujihara N."/>
            <person name="Watanabe T."/>
            <person name="Hirose J."/>
            <person name="Kimura N."/>
            <person name="Yamazoe A."/>
            <person name="Hosoyama A."/>
            <person name="Shimodaira J."/>
            <person name="Furukawa K."/>
        </authorList>
    </citation>
    <scope>NUCLEOTIDE SEQUENCE [LARGE SCALE GENOMIC DNA]</scope>
    <source>
        <strain evidence="2 3">KF715</strain>
    </source>
</reference>